<feature type="transmembrane region" description="Helical" evidence="6">
    <location>
        <begin position="12"/>
        <end position="32"/>
    </location>
</feature>
<feature type="transmembrane region" description="Helical" evidence="6">
    <location>
        <begin position="124"/>
        <end position="144"/>
    </location>
</feature>
<keyword evidence="8" id="KW-1185">Reference proteome</keyword>
<organism evidence="7 8">
    <name type="scientific">Tropicimonas omnivorans</name>
    <dbReference type="NCBI Taxonomy" id="3075590"/>
    <lineage>
        <taxon>Bacteria</taxon>
        <taxon>Pseudomonadati</taxon>
        <taxon>Pseudomonadota</taxon>
        <taxon>Alphaproteobacteria</taxon>
        <taxon>Rhodobacterales</taxon>
        <taxon>Roseobacteraceae</taxon>
        <taxon>Tropicimonas</taxon>
    </lineage>
</organism>
<comment type="subcellular location">
    <subcellularLocation>
        <location evidence="1">Membrane</location>
        <topology evidence="1">Multi-pass membrane protein</topology>
    </subcellularLocation>
</comment>
<evidence type="ECO:0000256" key="5">
    <source>
        <dbReference type="ARBA" id="ARBA00023136"/>
    </source>
</evidence>
<keyword evidence="2 6" id="KW-0812">Transmembrane</keyword>
<dbReference type="EMBL" id="JAVRHL010000002">
    <property type="protein sequence ID" value="MDT0682114.1"/>
    <property type="molecule type" value="Genomic_DNA"/>
</dbReference>
<dbReference type="InterPro" id="IPR008901">
    <property type="entry name" value="ACER"/>
</dbReference>
<feature type="transmembrane region" description="Helical" evidence="6">
    <location>
        <begin position="98"/>
        <end position="118"/>
    </location>
</feature>
<keyword evidence="4 6" id="KW-1133">Transmembrane helix</keyword>
<reference evidence="7 8" key="1">
    <citation type="submission" date="2023-09" db="EMBL/GenBank/DDBJ databases">
        <authorList>
            <person name="Rey-Velasco X."/>
        </authorList>
    </citation>
    <scope>NUCLEOTIDE SEQUENCE [LARGE SCALE GENOMIC DNA]</scope>
    <source>
        <strain evidence="7 8">F158</strain>
    </source>
</reference>
<dbReference type="Pfam" id="PF05875">
    <property type="entry name" value="Ceramidase"/>
    <property type="match status" value="1"/>
</dbReference>
<dbReference type="Proteomes" id="UP001265259">
    <property type="component" value="Unassembled WGS sequence"/>
</dbReference>
<keyword evidence="5 6" id="KW-0472">Membrane</keyword>
<evidence type="ECO:0000256" key="4">
    <source>
        <dbReference type="ARBA" id="ARBA00022989"/>
    </source>
</evidence>
<proteinExistence type="predicted"/>
<accession>A0ABU3DEH1</accession>
<evidence type="ECO:0000256" key="2">
    <source>
        <dbReference type="ARBA" id="ARBA00022692"/>
    </source>
</evidence>
<feature type="transmembrane region" description="Helical" evidence="6">
    <location>
        <begin position="44"/>
        <end position="63"/>
    </location>
</feature>
<protein>
    <submittedName>
        <fullName evidence="7">Ceramidase domain-containing protein</fullName>
    </submittedName>
</protein>
<evidence type="ECO:0000256" key="6">
    <source>
        <dbReference type="SAM" id="Phobius"/>
    </source>
</evidence>
<evidence type="ECO:0000313" key="8">
    <source>
        <dbReference type="Proteomes" id="UP001265259"/>
    </source>
</evidence>
<evidence type="ECO:0000256" key="1">
    <source>
        <dbReference type="ARBA" id="ARBA00004141"/>
    </source>
</evidence>
<dbReference type="RefSeq" id="WP_311689893.1">
    <property type="nucleotide sequence ID" value="NZ_JAVRHL010000002.1"/>
</dbReference>
<comment type="caution">
    <text evidence="7">The sequence shown here is derived from an EMBL/GenBank/DDBJ whole genome shotgun (WGS) entry which is preliminary data.</text>
</comment>
<evidence type="ECO:0000313" key="7">
    <source>
        <dbReference type="EMBL" id="MDT0682114.1"/>
    </source>
</evidence>
<name>A0ABU3DEH1_9RHOB</name>
<feature type="transmembrane region" description="Helical" evidence="6">
    <location>
        <begin position="156"/>
        <end position="174"/>
    </location>
</feature>
<feature type="transmembrane region" description="Helical" evidence="6">
    <location>
        <begin position="186"/>
        <end position="204"/>
    </location>
</feature>
<feature type="transmembrane region" description="Helical" evidence="6">
    <location>
        <begin position="69"/>
        <end position="91"/>
    </location>
</feature>
<gene>
    <name evidence="7" type="ORF">RM543_05415</name>
</gene>
<keyword evidence="3" id="KW-0378">Hydrolase</keyword>
<evidence type="ECO:0000256" key="3">
    <source>
        <dbReference type="ARBA" id="ARBA00022801"/>
    </source>
</evidence>
<sequence length="221" mass="24298">MIDAYCERLEPGLWAEPVNAITNAAFILAALVMWRRSAGRGTPLALMLSLVLLAIGIGSALFHTFATPWASVADTTPILVFILLYVFAANLHFWRMPVWAASICTAAFVPYAALFSSVFYHLPFFSISAPYWPVPLLIAGYAILLRSRDRELARGLGIGAALLTLSLVARSLDASLCASIPIGTHWLWHLLNAAMLGWMIEVYLRARARQRSALSPEARAR</sequence>